<sequence length="258" mass="28763">MPQLKMSTIVLCCLLASACTSDTNSDLVKTEAIWSDVLVKSDGSGTKVVAELNVSNRNGNNINLVDGDKLSVTATNTAISANMTKVMTKDDKLFDIDYRANFPYHQADTQYEIRLYRAKDEVTLSSMVKLPETVSILAPQKGQTFTEDEILELHWAKATKIRGDQSLTINLSSTCKNGDKEINSSYIYHDVEDDGMLGIDFETTSLFKQEGLTQDFNCKVSFSFERRRYGTVDSRYASGSRTYAIQTKVLDSINVILK</sequence>
<keyword evidence="3" id="KW-1185">Reference proteome</keyword>
<reference evidence="2 3" key="1">
    <citation type="submission" date="2020-04" db="EMBL/GenBank/DDBJ databases">
        <title>Pseudoalteromonas caenipelagi sp. nov., isolated from a tidal flat.</title>
        <authorList>
            <person name="Park S."/>
            <person name="Yoon J.-H."/>
        </authorList>
    </citation>
    <scope>NUCLEOTIDE SEQUENCE [LARGE SCALE GENOMIC DNA]</scope>
    <source>
        <strain evidence="2 3">JBTF-M23</strain>
    </source>
</reference>
<dbReference type="AlphaFoldDB" id="A0A849VAA4"/>
<accession>A0A849VAA4</accession>
<dbReference type="EMBL" id="JABBPG010000002">
    <property type="protein sequence ID" value="NOU49865.1"/>
    <property type="molecule type" value="Genomic_DNA"/>
</dbReference>
<feature type="signal peptide" evidence="1">
    <location>
        <begin position="1"/>
        <end position="18"/>
    </location>
</feature>
<evidence type="ECO:0000256" key="1">
    <source>
        <dbReference type="SAM" id="SignalP"/>
    </source>
</evidence>
<evidence type="ECO:0000313" key="2">
    <source>
        <dbReference type="EMBL" id="NOU49865.1"/>
    </source>
</evidence>
<feature type="chain" id="PRO_5033017179" description="Lipoprotein" evidence="1">
    <location>
        <begin position="19"/>
        <end position="258"/>
    </location>
</feature>
<protein>
    <recommendedName>
        <fullName evidence="4">Lipoprotein</fullName>
    </recommendedName>
</protein>
<proteinExistence type="predicted"/>
<evidence type="ECO:0008006" key="4">
    <source>
        <dbReference type="Google" id="ProtNLM"/>
    </source>
</evidence>
<keyword evidence="1" id="KW-0732">Signal</keyword>
<dbReference type="RefSeq" id="WP_171624955.1">
    <property type="nucleotide sequence ID" value="NZ_JABBPG010000002.1"/>
</dbReference>
<organism evidence="2 3">
    <name type="scientific">Pseudoalteromonas caenipelagi</name>
    <dbReference type="NCBI Taxonomy" id="2726988"/>
    <lineage>
        <taxon>Bacteria</taxon>
        <taxon>Pseudomonadati</taxon>
        <taxon>Pseudomonadota</taxon>
        <taxon>Gammaproteobacteria</taxon>
        <taxon>Alteromonadales</taxon>
        <taxon>Pseudoalteromonadaceae</taxon>
        <taxon>Pseudoalteromonas</taxon>
    </lineage>
</organism>
<evidence type="ECO:0000313" key="3">
    <source>
        <dbReference type="Proteomes" id="UP000586305"/>
    </source>
</evidence>
<dbReference type="Proteomes" id="UP000586305">
    <property type="component" value="Unassembled WGS sequence"/>
</dbReference>
<comment type="caution">
    <text evidence="2">The sequence shown here is derived from an EMBL/GenBank/DDBJ whole genome shotgun (WGS) entry which is preliminary data.</text>
</comment>
<gene>
    <name evidence="2" type="ORF">HG263_04860</name>
</gene>
<name>A0A849VAA4_9GAMM</name>
<dbReference type="PROSITE" id="PS51257">
    <property type="entry name" value="PROKAR_LIPOPROTEIN"/>
    <property type="match status" value="1"/>
</dbReference>